<comment type="caution">
    <text evidence="2">The sequence shown here is derived from an EMBL/GenBank/DDBJ whole genome shotgun (WGS) entry which is preliminary data.</text>
</comment>
<accession>A0A8T2SY74</accession>
<evidence type="ECO:0000313" key="2">
    <source>
        <dbReference type="EMBL" id="KAH7387761.1"/>
    </source>
</evidence>
<proteinExistence type="predicted"/>
<organism evidence="2 3">
    <name type="scientific">Ceratopteris richardii</name>
    <name type="common">Triangle waterfern</name>
    <dbReference type="NCBI Taxonomy" id="49495"/>
    <lineage>
        <taxon>Eukaryota</taxon>
        <taxon>Viridiplantae</taxon>
        <taxon>Streptophyta</taxon>
        <taxon>Embryophyta</taxon>
        <taxon>Tracheophyta</taxon>
        <taxon>Polypodiopsida</taxon>
        <taxon>Polypodiidae</taxon>
        <taxon>Polypodiales</taxon>
        <taxon>Pteridineae</taxon>
        <taxon>Pteridaceae</taxon>
        <taxon>Parkerioideae</taxon>
        <taxon>Ceratopteris</taxon>
    </lineage>
</organism>
<feature type="chain" id="PRO_5035721614" evidence="1">
    <location>
        <begin position="19"/>
        <end position="53"/>
    </location>
</feature>
<keyword evidence="1" id="KW-0732">Signal</keyword>
<feature type="signal peptide" evidence="1">
    <location>
        <begin position="1"/>
        <end position="18"/>
    </location>
</feature>
<keyword evidence="3" id="KW-1185">Reference proteome</keyword>
<name>A0A8T2SY74_CERRI</name>
<evidence type="ECO:0000313" key="3">
    <source>
        <dbReference type="Proteomes" id="UP000825935"/>
    </source>
</evidence>
<reference evidence="2" key="1">
    <citation type="submission" date="2021-08" db="EMBL/GenBank/DDBJ databases">
        <title>WGS assembly of Ceratopteris richardii.</title>
        <authorList>
            <person name="Marchant D.B."/>
            <person name="Chen G."/>
            <person name="Jenkins J."/>
            <person name="Shu S."/>
            <person name="Leebens-Mack J."/>
            <person name="Grimwood J."/>
            <person name="Schmutz J."/>
            <person name="Soltis P."/>
            <person name="Soltis D."/>
            <person name="Chen Z.-H."/>
        </authorList>
    </citation>
    <scope>NUCLEOTIDE SEQUENCE</scope>
    <source>
        <strain evidence="2">Whitten #5841</strain>
        <tissue evidence="2">Leaf</tissue>
    </source>
</reference>
<dbReference type="Proteomes" id="UP000825935">
    <property type="component" value="Chromosome 16"/>
</dbReference>
<dbReference type="AlphaFoldDB" id="A0A8T2SY74"/>
<evidence type="ECO:0000256" key="1">
    <source>
        <dbReference type="SAM" id="SignalP"/>
    </source>
</evidence>
<sequence length="53" mass="6553">MRSWRYLCIFFFSTLATCKKCKRSFFVRISLIYRRLKAPQEISFVLFQISRCY</sequence>
<protein>
    <submittedName>
        <fullName evidence="2">Uncharacterized protein</fullName>
    </submittedName>
</protein>
<gene>
    <name evidence="2" type="ORF">KP509_16G039900</name>
</gene>
<dbReference type="EMBL" id="CM035421">
    <property type="protein sequence ID" value="KAH7387761.1"/>
    <property type="molecule type" value="Genomic_DNA"/>
</dbReference>